<dbReference type="AlphaFoldDB" id="A0A8B8ZID8"/>
<dbReference type="KEGG" id="pda:120105476"/>
<sequence>MEVGSTRGGGKGWEAGRGRNSGGVRVALERGEGSEAVYRYLLVPRVELPRLPCRFPHPELEYRPLPIVLATFSGGSKGCMYMVLQLLEGECGGQVSLDDISL</sequence>
<keyword evidence="2" id="KW-1185">Reference proteome</keyword>
<name>A0A8B8ZID8_PHODC</name>
<feature type="region of interest" description="Disordered" evidence="1">
    <location>
        <begin position="1"/>
        <end position="21"/>
    </location>
</feature>
<accession>A0A8B8ZID8</accession>
<evidence type="ECO:0000256" key="1">
    <source>
        <dbReference type="SAM" id="MobiDB-lite"/>
    </source>
</evidence>
<dbReference type="OrthoDB" id="77878at2759"/>
<reference evidence="3" key="1">
    <citation type="submission" date="2025-08" db="UniProtKB">
        <authorList>
            <consortium name="RefSeq"/>
        </authorList>
    </citation>
    <scope>IDENTIFICATION</scope>
    <source>
        <tissue evidence="3">Young leaves</tissue>
    </source>
</reference>
<evidence type="ECO:0000313" key="3">
    <source>
        <dbReference type="RefSeq" id="XP_038973926.1"/>
    </source>
</evidence>
<proteinExistence type="predicted"/>
<dbReference type="GeneID" id="120105476"/>
<evidence type="ECO:0000313" key="2">
    <source>
        <dbReference type="Proteomes" id="UP000228380"/>
    </source>
</evidence>
<protein>
    <submittedName>
        <fullName evidence="3">Uncharacterized protein LOC120105476</fullName>
    </submittedName>
</protein>
<dbReference type="Proteomes" id="UP000228380">
    <property type="component" value="Unplaced"/>
</dbReference>
<dbReference type="RefSeq" id="XP_038973926.1">
    <property type="nucleotide sequence ID" value="XM_039117998.1"/>
</dbReference>
<gene>
    <name evidence="3" type="primary">LOC120105476</name>
</gene>
<organism evidence="2 3">
    <name type="scientific">Phoenix dactylifera</name>
    <name type="common">Date palm</name>
    <dbReference type="NCBI Taxonomy" id="42345"/>
    <lineage>
        <taxon>Eukaryota</taxon>
        <taxon>Viridiplantae</taxon>
        <taxon>Streptophyta</taxon>
        <taxon>Embryophyta</taxon>
        <taxon>Tracheophyta</taxon>
        <taxon>Spermatophyta</taxon>
        <taxon>Magnoliopsida</taxon>
        <taxon>Liliopsida</taxon>
        <taxon>Arecaceae</taxon>
        <taxon>Coryphoideae</taxon>
        <taxon>Phoeniceae</taxon>
        <taxon>Phoenix</taxon>
    </lineage>
</organism>